<keyword evidence="2" id="KW-1185">Reference proteome</keyword>
<dbReference type="Proteomes" id="UP001153332">
    <property type="component" value="Unassembled WGS sequence"/>
</dbReference>
<name>A0ACC2JZI3_9PEZI</name>
<dbReference type="EMBL" id="JAPUUL010000077">
    <property type="protein sequence ID" value="KAJ8132839.1"/>
    <property type="molecule type" value="Genomic_DNA"/>
</dbReference>
<proteinExistence type="predicted"/>
<comment type="caution">
    <text evidence="1">The sequence shown here is derived from an EMBL/GenBank/DDBJ whole genome shotgun (WGS) entry which is preliminary data.</text>
</comment>
<reference evidence="1" key="1">
    <citation type="submission" date="2022-12" db="EMBL/GenBank/DDBJ databases">
        <title>Genome Sequence of Lasiodiplodia mahajangana.</title>
        <authorList>
            <person name="Buettner E."/>
        </authorList>
    </citation>
    <scope>NUCLEOTIDE SEQUENCE</scope>
    <source>
        <strain evidence="1">VT137</strain>
    </source>
</reference>
<organism evidence="1 2">
    <name type="scientific">Lasiodiplodia mahajangana</name>
    <dbReference type="NCBI Taxonomy" id="1108764"/>
    <lineage>
        <taxon>Eukaryota</taxon>
        <taxon>Fungi</taxon>
        <taxon>Dikarya</taxon>
        <taxon>Ascomycota</taxon>
        <taxon>Pezizomycotina</taxon>
        <taxon>Dothideomycetes</taxon>
        <taxon>Dothideomycetes incertae sedis</taxon>
        <taxon>Botryosphaeriales</taxon>
        <taxon>Botryosphaeriaceae</taxon>
        <taxon>Lasiodiplodia</taxon>
    </lineage>
</organism>
<evidence type="ECO:0000313" key="2">
    <source>
        <dbReference type="Proteomes" id="UP001153332"/>
    </source>
</evidence>
<gene>
    <name evidence="1" type="ORF">O1611_g791</name>
</gene>
<protein>
    <submittedName>
        <fullName evidence="1">Uncharacterized protein</fullName>
    </submittedName>
</protein>
<accession>A0ACC2JZI3</accession>
<evidence type="ECO:0000313" key="1">
    <source>
        <dbReference type="EMBL" id="KAJ8132839.1"/>
    </source>
</evidence>
<sequence>MGRASVVQEPKRRAHSKRGSQGAKIASTKATYGHRSTSSTDRTSGDALQLYNNEHTIPSSMPNRHSRETDLLGIGGQFTGTGQ</sequence>